<dbReference type="Gene3D" id="1.25.40.20">
    <property type="entry name" value="Ankyrin repeat-containing domain"/>
    <property type="match status" value="1"/>
</dbReference>
<dbReference type="OrthoDB" id="10254947at2759"/>
<feature type="repeat" description="ANK" evidence="3">
    <location>
        <begin position="274"/>
        <end position="306"/>
    </location>
</feature>
<dbReference type="Pfam" id="PF12796">
    <property type="entry name" value="Ank_2"/>
    <property type="match status" value="2"/>
</dbReference>
<dbReference type="GO" id="GO:0051059">
    <property type="term" value="F:NF-kappaB binding"/>
    <property type="evidence" value="ECO:0007669"/>
    <property type="project" value="TreeGrafter"/>
</dbReference>
<dbReference type="PANTHER" id="PTHR46680:SF2">
    <property type="entry name" value="NF-KAPPA-B INHIBITOR ZETA"/>
    <property type="match status" value="1"/>
</dbReference>
<feature type="repeat" description="ANK" evidence="3">
    <location>
        <begin position="307"/>
        <end position="339"/>
    </location>
</feature>
<proteinExistence type="predicted"/>
<sequence length="389" mass="42776">MKRSKRLLKTHKASKGTTKIAKTKNNCSRSTGRSGTQTSETSAECKQSNEESDTESVKTGPHIHRTQRVDSINIEQQKTTDVAGSSNDDISDRYRSSPGGTTEEVFVSQGTQELKRNERQSPTMPNLFYQDNDGDTYLHIAIVQCNQSLVRFLVQAMKETKLDVYNNLRQTPLHLAVITGQENLVRELIQSGSDINALDRNGQTPLHLACQGGHVNIVKAIYECTAADRSRLNVNAKNFEGLSPLHLATICGNRDLIGMVISMGADINIKDASSGRTALHHAVESGRYHVVEYFLSRGASANVPTFSGNTPLHTAAGRQMQEMINLLSRYGADVNVANMEGDKPKVVHESEQGKRQLESSRKRAKRPKASSSAETSKKKINLGDQKVTS</sequence>
<dbReference type="SUPFAM" id="SSF48403">
    <property type="entry name" value="Ankyrin repeat"/>
    <property type="match status" value="1"/>
</dbReference>
<protein>
    <submittedName>
        <fullName evidence="6">B-cell lymphoma 3 protein-like</fullName>
    </submittedName>
</protein>
<dbReference type="InterPro" id="IPR051070">
    <property type="entry name" value="NF-kappa-B_inhibitor"/>
</dbReference>
<feature type="repeat" description="ANK" evidence="3">
    <location>
        <begin position="201"/>
        <end position="223"/>
    </location>
</feature>
<evidence type="ECO:0000256" key="2">
    <source>
        <dbReference type="ARBA" id="ARBA00023043"/>
    </source>
</evidence>
<dbReference type="SMART" id="SM00248">
    <property type="entry name" value="ANK"/>
    <property type="match status" value="6"/>
</dbReference>
<dbReference type="InterPro" id="IPR036770">
    <property type="entry name" value="Ankyrin_rpt-contain_sf"/>
</dbReference>
<dbReference type="GeneID" id="116301591"/>
<name>A0A6P8IIH7_ACTTE</name>
<dbReference type="InterPro" id="IPR002110">
    <property type="entry name" value="Ankyrin_rpt"/>
</dbReference>
<feature type="repeat" description="ANK" evidence="3">
    <location>
        <begin position="240"/>
        <end position="272"/>
    </location>
</feature>
<evidence type="ECO:0000256" key="3">
    <source>
        <dbReference type="PROSITE-ProRule" id="PRU00023"/>
    </source>
</evidence>
<accession>A0A6P8IIH7</accession>
<dbReference type="GO" id="GO:0005829">
    <property type="term" value="C:cytosol"/>
    <property type="evidence" value="ECO:0007669"/>
    <property type="project" value="TreeGrafter"/>
</dbReference>
<dbReference type="InParanoid" id="A0A6P8IIH7"/>
<feature type="repeat" description="ANK" evidence="3">
    <location>
        <begin position="168"/>
        <end position="200"/>
    </location>
</feature>
<feature type="region of interest" description="Disordered" evidence="4">
    <location>
        <begin position="1"/>
        <end position="125"/>
    </location>
</feature>
<dbReference type="PROSITE" id="PS50297">
    <property type="entry name" value="ANK_REP_REGION"/>
    <property type="match status" value="5"/>
</dbReference>
<keyword evidence="5" id="KW-1185">Reference proteome</keyword>
<reference evidence="6" key="1">
    <citation type="submission" date="2025-08" db="UniProtKB">
        <authorList>
            <consortium name="RefSeq"/>
        </authorList>
    </citation>
    <scope>IDENTIFICATION</scope>
    <source>
        <tissue evidence="6">Tentacle</tissue>
    </source>
</reference>
<dbReference type="KEGG" id="aten:116301591"/>
<feature type="compositionally biased region" description="Basic and acidic residues" evidence="4">
    <location>
        <begin position="342"/>
        <end position="361"/>
    </location>
</feature>
<dbReference type="PANTHER" id="PTHR46680">
    <property type="entry name" value="NF-KAPPA-B INHIBITOR ALPHA"/>
    <property type="match status" value="1"/>
</dbReference>
<keyword evidence="1" id="KW-0677">Repeat</keyword>
<dbReference type="PROSITE" id="PS50088">
    <property type="entry name" value="ANK_REPEAT"/>
    <property type="match status" value="5"/>
</dbReference>
<evidence type="ECO:0000256" key="1">
    <source>
        <dbReference type="ARBA" id="ARBA00022737"/>
    </source>
</evidence>
<dbReference type="GO" id="GO:0071356">
    <property type="term" value="P:cellular response to tumor necrosis factor"/>
    <property type="evidence" value="ECO:0007669"/>
    <property type="project" value="TreeGrafter"/>
</dbReference>
<feature type="compositionally biased region" description="Basic residues" evidence="4">
    <location>
        <begin position="1"/>
        <end position="14"/>
    </location>
</feature>
<keyword evidence="2 3" id="KW-0040">ANK repeat</keyword>
<dbReference type="Proteomes" id="UP000515163">
    <property type="component" value="Unplaced"/>
</dbReference>
<dbReference type="RefSeq" id="XP_031566534.1">
    <property type="nucleotide sequence ID" value="XM_031710674.1"/>
</dbReference>
<feature type="region of interest" description="Disordered" evidence="4">
    <location>
        <begin position="342"/>
        <end position="389"/>
    </location>
</feature>
<evidence type="ECO:0000256" key="4">
    <source>
        <dbReference type="SAM" id="MobiDB-lite"/>
    </source>
</evidence>
<dbReference type="PRINTS" id="PR01415">
    <property type="entry name" value="ANKYRIN"/>
</dbReference>
<dbReference type="AlphaFoldDB" id="A0A6P8IIH7"/>
<gene>
    <name evidence="6" type="primary">LOC116301591</name>
</gene>
<organism evidence="5 6">
    <name type="scientific">Actinia tenebrosa</name>
    <name type="common">Australian red waratah sea anemone</name>
    <dbReference type="NCBI Taxonomy" id="6105"/>
    <lineage>
        <taxon>Eukaryota</taxon>
        <taxon>Metazoa</taxon>
        <taxon>Cnidaria</taxon>
        <taxon>Anthozoa</taxon>
        <taxon>Hexacorallia</taxon>
        <taxon>Actiniaria</taxon>
        <taxon>Actiniidae</taxon>
        <taxon>Actinia</taxon>
    </lineage>
</organism>
<evidence type="ECO:0000313" key="6">
    <source>
        <dbReference type="RefSeq" id="XP_031566534.1"/>
    </source>
</evidence>
<feature type="compositionally biased region" description="Polar residues" evidence="4">
    <location>
        <begin position="69"/>
        <end position="88"/>
    </location>
</feature>
<feature type="compositionally biased region" description="Low complexity" evidence="4">
    <location>
        <begin position="28"/>
        <end position="42"/>
    </location>
</feature>
<evidence type="ECO:0000313" key="5">
    <source>
        <dbReference type="Proteomes" id="UP000515163"/>
    </source>
</evidence>